<name>A0A098BL59_9NOCA</name>
<organism evidence="2 3">
    <name type="scientific">Rhodococcus ruber</name>
    <dbReference type="NCBI Taxonomy" id="1830"/>
    <lineage>
        <taxon>Bacteria</taxon>
        <taxon>Bacillati</taxon>
        <taxon>Actinomycetota</taxon>
        <taxon>Actinomycetes</taxon>
        <taxon>Mycobacteriales</taxon>
        <taxon>Nocardiaceae</taxon>
        <taxon>Rhodococcus</taxon>
    </lineage>
</organism>
<evidence type="ECO:0000313" key="2">
    <source>
        <dbReference type="EMBL" id="CDZ88942.1"/>
    </source>
</evidence>
<proteinExistence type="predicted"/>
<evidence type="ECO:0000256" key="1">
    <source>
        <dbReference type="SAM" id="MobiDB-lite"/>
    </source>
</evidence>
<protein>
    <submittedName>
        <fullName evidence="2">Uncharacterized protein</fullName>
    </submittedName>
</protein>
<dbReference type="RefSeq" id="WP_052455274.1">
    <property type="nucleotide sequence ID" value="NZ_JBNQFU010000021.1"/>
</dbReference>
<sequence length="382" mass="43010">MPRDHGRILVTIWSDPEFVALTPNAQRIYMLLVSQRTMNHAGLIPLQVSKWARCSKHTTVADVEHGMQELALAHFAYFDEDTEEALVRTLIRNDGVLKQLNIFKNAMRCARAIESQYLRDAMALEIRKIDAPKDRDEFDKAVAELDTPGVEERFEQAHFRVTEPFRNPSGGLTEDFPNPSARPADSYPSGTPREPLAYPSRTLGGRGGGGGESYVSTNSSFKETSEIESDEPAATSSTASVPAELERDDVTRLCEHLRDRIVENGSRRPNISKGWRDAARLLLDKDGVSEAEAHRLIDWCQSDGFWRTNILAMPKFREQFDKLRLQANRPAQSQRFGRPTMTDNVQSLTRARNHLIASTADPVDSQPALMLVSPQNHDERPF</sequence>
<dbReference type="AlphaFoldDB" id="A0A098BL59"/>
<gene>
    <name evidence="2" type="ORF">RHRU231_450109</name>
</gene>
<evidence type="ECO:0000313" key="3">
    <source>
        <dbReference type="Proteomes" id="UP000042997"/>
    </source>
</evidence>
<reference evidence="2 3" key="1">
    <citation type="journal article" date="2014" name="Genome Announc.">
        <title>Draft Genome Sequence of Propane- and Butane-Oxidizing Actinobacterium Rhodococcus ruber IEGM 231.</title>
        <authorList>
            <person name="Ivshina I.B."/>
            <person name="Kuyukina M.S."/>
            <person name="Krivoruchko A.V."/>
            <person name="Barbe V."/>
            <person name="Fischer C."/>
        </authorList>
    </citation>
    <scope>NUCLEOTIDE SEQUENCE [LARGE SCALE GENOMIC DNA]</scope>
</reference>
<accession>A0A098BL59</accession>
<dbReference type="Proteomes" id="UP000042997">
    <property type="component" value="Unassembled WGS sequence"/>
</dbReference>
<dbReference type="EMBL" id="CCSD01000056">
    <property type="protein sequence ID" value="CDZ88942.1"/>
    <property type="molecule type" value="Genomic_DNA"/>
</dbReference>
<feature type="region of interest" description="Disordered" evidence="1">
    <location>
        <begin position="160"/>
        <end position="244"/>
    </location>
</feature>
<dbReference type="OrthoDB" id="4747530at2"/>